<dbReference type="KEGG" id="crb:17883892"/>
<evidence type="ECO:0000313" key="4">
    <source>
        <dbReference type="Proteomes" id="UP000029121"/>
    </source>
</evidence>
<evidence type="ECO:0000256" key="1">
    <source>
        <dbReference type="SAM" id="MobiDB-lite"/>
    </source>
</evidence>
<dbReference type="STRING" id="81985.R0FF20"/>
<dbReference type="PANTHER" id="PTHR31286:SF99">
    <property type="entry name" value="DUF4283 DOMAIN-CONTAINING PROTEIN"/>
    <property type="match status" value="1"/>
</dbReference>
<sequence length="493" mass="54100">MSGDSRVSDTCEEDANMTEAGRPPGDPPDGRGVWVQKVVGSNSGGMLIPEEVVPHEFVKTHTKLTFPDGLNGEPVITVGREVMEAMNGLWKKCMVVKVLGRSLSIAVLSRKLKEMWRPQGAMVVTDLPRQFFVVRFEFEEEYMAALTGGPWKMFGSYLMVQAWSPDFDPLRHDIVTMPVWIRLLNIPMNLYHSSILMIIAEGLGKPIREDLTTLKFDRARFARVCVEVDLSQPLKGMVLINEERYYVSYEGLTNICSGCGMYGHLVHTCPRMRVEAGREARQTSPSESREVTTEGENNTGAGRKGQIHDNDGFKVIRRPARRTVEKEPPSRAMGETVTGNSQERNVGSIENITGSGNIAISNRFGGLTEDAEGKESGEVMETNEENKENEDVGNIPRSVRVFQVKETISSGKGLRAQGGGEARKLTGLRSGKGAGPSSKGPKQNKPTRGLVFGPVLSNREMPNPGKRLRTEDEGTGRAGGSFSPVSRSQSSAE</sequence>
<proteinExistence type="predicted"/>
<feature type="region of interest" description="Disordered" evidence="1">
    <location>
        <begin position="1"/>
        <end position="31"/>
    </location>
</feature>
<dbReference type="OrthoDB" id="1939300at2759"/>
<dbReference type="PANTHER" id="PTHR31286">
    <property type="entry name" value="GLYCINE-RICH CELL WALL STRUCTURAL PROTEIN 1.8-LIKE"/>
    <property type="match status" value="1"/>
</dbReference>
<feature type="region of interest" description="Disordered" evidence="1">
    <location>
        <begin position="368"/>
        <end position="392"/>
    </location>
</feature>
<feature type="region of interest" description="Disordered" evidence="1">
    <location>
        <begin position="408"/>
        <end position="493"/>
    </location>
</feature>
<protein>
    <recommendedName>
        <fullName evidence="2">DUF4283 domain-containing protein</fullName>
    </recommendedName>
</protein>
<dbReference type="eggNOG" id="KOG1075">
    <property type="taxonomic scope" value="Eukaryota"/>
</dbReference>
<dbReference type="AlphaFoldDB" id="R0FF20"/>
<accession>R0FF20</accession>
<dbReference type="Proteomes" id="UP000029121">
    <property type="component" value="Unassembled WGS sequence"/>
</dbReference>
<evidence type="ECO:0000259" key="2">
    <source>
        <dbReference type="Pfam" id="PF14111"/>
    </source>
</evidence>
<organism evidence="3 4">
    <name type="scientific">Capsella rubella</name>
    <dbReference type="NCBI Taxonomy" id="81985"/>
    <lineage>
        <taxon>Eukaryota</taxon>
        <taxon>Viridiplantae</taxon>
        <taxon>Streptophyta</taxon>
        <taxon>Embryophyta</taxon>
        <taxon>Tracheophyta</taxon>
        <taxon>Spermatophyta</taxon>
        <taxon>Magnoliopsida</taxon>
        <taxon>eudicotyledons</taxon>
        <taxon>Gunneridae</taxon>
        <taxon>Pentapetalae</taxon>
        <taxon>rosids</taxon>
        <taxon>malvids</taxon>
        <taxon>Brassicales</taxon>
        <taxon>Brassicaceae</taxon>
        <taxon>Camelineae</taxon>
        <taxon>Capsella</taxon>
    </lineage>
</organism>
<gene>
    <name evidence="3" type="ORF">CARUB_v10000810mg</name>
</gene>
<feature type="region of interest" description="Disordered" evidence="1">
    <location>
        <begin position="276"/>
        <end position="309"/>
    </location>
</feature>
<name>R0FF20_9BRAS</name>
<keyword evidence="4" id="KW-1185">Reference proteome</keyword>
<feature type="compositionally biased region" description="Basic and acidic residues" evidence="1">
    <location>
        <begin position="276"/>
        <end position="292"/>
    </location>
</feature>
<reference evidence="4" key="1">
    <citation type="journal article" date="2013" name="Nat. Genet.">
        <title>The Capsella rubella genome and the genomic consequences of rapid mating system evolution.</title>
        <authorList>
            <person name="Slotte T."/>
            <person name="Hazzouri K.M."/>
            <person name="Agren J.A."/>
            <person name="Koenig D."/>
            <person name="Maumus F."/>
            <person name="Guo Y.L."/>
            <person name="Steige K."/>
            <person name="Platts A.E."/>
            <person name="Escobar J.S."/>
            <person name="Newman L.K."/>
            <person name="Wang W."/>
            <person name="Mandakova T."/>
            <person name="Vello E."/>
            <person name="Smith L.M."/>
            <person name="Henz S.R."/>
            <person name="Steffen J."/>
            <person name="Takuno S."/>
            <person name="Brandvain Y."/>
            <person name="Coop G."/>
            <person name="Andolfatto P."/>
            <person name="Hu T.T."/>
            <person name="Blanchette M."/>
            <person name="Clark R.M."/>
            <person name="Quesneville H."/>
            <person name="Nordborg M."/>
            <person name="Gaut B.S."/>
            <person name="Lysak M.A."/>
            <person name="Jenkins J."/>
            <person name="Grimwood J."/>
            <person name="Chapman J."/>
            <person name="Prochnik S."/>
            <person name="Shu S."/>
            <person name="Rokhsar D."/>
            <person name="Schmutz J."/>
            <person name="Weigel D."/>
            <person name="Wright S.I."/>
        </authorList>
    </citation>
    <scope>NUCLEOTIDE SEQUENCE [LARGE SCALE GENOMIC DNA]</scope>
    <source>
        <strain evidence="4">cv. Monte Gargano</strain>
    </source>
</reference>
<feature type="compositionally biased region" description="Polar residues" evidence="1">
    <location>
        <begin position="483"/>
        <end position="493"/>
    </location>
</feature>
<dbReference type="EMBL" id="KB870810">
    <property type="protein sequence ID" value="EOA20496.1"/>
    <property type="molecule type" value="Genomic_DNA"/>
</dbReference>
<dbReference type="Pfam" id="PF14111">
    <property type="entry name" value="DUF4283"/>
    <property type="match status" value="1"/>
</dbReference>
<feature type="domain" description="DUF4283" evidence="2">
    <location>
        <begin position="87"/>
        <end position="169"/>
    </location>
</feature>
<dbReference type="InterPro" id="IPR025558">
    <property type="entry name" value="DUF4283"/>
</dbReference>
<dbReference type="InterPro" id="IPR040256">
    <property type="entry name" value="At4g02000-like"/>
</dbReference>
<evidence type="ECO:0000313" key="3">
    <source>
        <dbReference type="EMBL" id="EOA20496.1"/>
    </source>
</evidence>
<feature type="non-terminal residue" evidence="3">
    <location>
        <position position="493"/>
    </location>
</feature>